<reference evidence="1 2" key="1">
    <citation type="submission" date="2018-05" db="EMBL/GenBank/DDBJ databases">
        <title>Genomic Encyclopedia of Type Strains, Phase III (KMG-III): the genomes of soil and plant-associated and newly described type strains.</title>
        <authorList>
            <person name="Whitman W."/>
        </authorList>
    </citation>
    <scope>NUCLEOTIDE SEQUENCE [LARGE SCALE GENOMIC DNA]</scope>
    <source>
        <strain evidence="1 2">CECT 5696</strain>
    </source>
</reference>
<organism evidence="1 2">
    <name type="scientific">Paenibacillus cellulosilyticus</name>
    <dbReference type="NCBI Taxonomy" id="375489"/>
    <lineage>
        <taxon>Bacteria</taxon>
        <taxon>Bacillati</taxon>
        <taxon>Bacillota</taxon>
        <taxon>Bacilli</taxon>
        <taxon>Bacillales</taxon>
        <taxon>Paenibacillaceae</taxon>
        <taxon>Paenibacillus</taxon>
    </lineage>
</organism>
<accession>A0A2V2Y924</accession>
<keyword evidence="2" id="KW-1185">Reference proteome</keyword>
<sequence length="121" mass="14235">MKREVPLSGDEILEGDFFLFDYIGHNEDMYLRQYTSMTEIEEQITNGGGITNPFTTYQVVIVNGEVKEYEIYFTNKNDGIEYKFVKDLHDALPEYQSIGSTSRKQVRREYEITDVKIVWIE</sequence>
<evidence type="ECO:0000313" key="2">
    <source>
        <dbReference type="Proteomes" id="UP000246635"/>
    </source>
</evidence>
<evidence type="ECO:0000313" key="1">
    <source>
        <dbReference type="EMBL" id="PWV87633.1"/>
    </source>
</evidence>
<dbReference type="AlphaFoldDB" id="A0A2V2Y924"/>
<dbReference type="Proteomes" id="UP000246635">
    <property type="component" value="Unassembled WGS sequence"/>
</dbReference>
<name>A0A2V2Y924_9BACL</name>
<dbReference type="EMBL" id="QGTQ01000060">
    <property type="protein sequence ID" value="PWV87633.1"/>
    <property type="molecule type" value="Genomic_DNA"/>
</dbReference>
<comment type="caution">
    <text evidence="1">The sequence shown here is derived from an EMBL/GenBank/DDBJ whole genome shotgun (WGS) entry which is preliminary data.</text>
</comment>
<protein>
    <submittedName>
        <fullName evidence="1">Uncharacterized protein</fullName>
    </submittedName>
</protein>
<proteinExistence type="predicted"/>
<dbReference type="RefSeq" id="WP_110047699.1">
    <property type="nucleotide sequence ID" value="NZ_CP054612.1"/>
</dbReference>
<dbReference type="OrthoDB" id="2605094at2"/>
<gene>
    <name evidence="1" type="ORF">DFQ01_1607</name>
</gene>